<dbReference type="Proteomes" id="UP001520878">
    <property type="component" value="Unassembled WGS sequence"/>
</dbReference>
<protein>
    <submittedName>
        <fullName evidence="7">APC family permease</fullName>
    </submittedName>
</protein>
<feature type="transmembrane region" description="Helical" evidence="6">
    <location>
        <begin position="21"/>
        <end position="44"/>
    </location>
</feature>
<organism evidence="7 8">
    <name type="scientific">Fluctibacter halophilus</name>
    <dbReference type="NCBI Taxonomy" id="226011"/>
    <lineage>
        <taxon>Bacteria</taxon>
        <taxon>Pseudomonadati</taxon>
        <taxon>Pseudomonadota</taxon>
        <taxon>Gammaproteobacteria</taxon>
        <taxon>Alteromonadales</taxon>
        <taxon>Alteromonadaceae</taxon>
        <taxon>Fluctibacter</taxon>
    </lineage>
</organism>
<comment type="subcellular location">
    <subcellularLocation>
        <location evidence="1">Cell membrane</location>
        <topology evidence="1">Multi-pass membrane protein</topology>
    </subcellularLocation>
</comment>
<feature type="transmembrane region" description="Helical" evidence="6">
    <location>
        <begin position="139"/>
        <end position="156"/>
    </location>
</feature>
<gene>
    <name evidence="7" type="ORF">LJ739_08330</name>
</gene>
<evidence type="ECO:0000313" key="7">
    <source>
        <dbReference type="EMBL" id="MCC2616244.1"/>
    </source>
</evidence>
<keyword evidence="8" id="KW-1185">Reference proteome</keyword>
<keyword evidence="3 6" id="KW-0812">Transmembrane</keyword>
<dbReference type="PANTHER" id="PTHR42770:SF11">
    <property type="entry name" value="INNER MEMBRANE TRANSPORT PROTEIN YBAT"/>
    <property type="match status" value="1"/>
</dbReference>
<keyword evidence="5 6" id="KW-0472">Membrane</keyword>
<evidence type="ECO:0000256" key="5">
    <source>
        <dbReference type="ARBA" id="ARBA00023136"/>
    </source>
</evidence>
<evidence type="ECO:0000256" key="2">
    <source>
        <dbReference type="ARBA" id="ARBA00022475"/>
    </source>
</evidence>
<comment type="caution">
    <text evidence="7">The sequence shown here is derived from an EMBL/GenBank/DDBJ whole genome shotgun (WGS) entry which is preliminary data.</text>
</comment>
<dbReference type="InterPro" id="IPR002293">
    <property type="entry name" value="AA/rel_permease1"/>
</dbReference>
<feature type="transmembrane region" description="Helical" evidence="6">
    <location>
        <begin position="415"/>
        <end position="433"/>
    </location>
</feature>
<name>A0ABS8G6M8_9ALTE</name>
<evidence type="ECO:0000256" key="6">
    <source>
        <dbReference type="SAM" id="Phobius"/>
    </source>
</evidence>
<proteinExistence type="predicted"/>
<feature type="transmembrane region" description="Helical" evidence="6">
    <location>
        <begin position="357"/>
        <end position="377"/>
    </location>
</feature>
<keyword evidence="2" id="KW-1003">Cell membrane</keyword>
<evidence type="ECO:0000256" key="4">
    <source>
        <dbReference type="ARBA" id="ARBA00022989"/>
    </source>
</evidence>
<dbReference type="PANTHER" id="PTHR42770">
    <property type="entry name" value="AMINO ACID TRANSPORTER-RELATED"/>
    <property type="match status" value="1"/>
</dbReference>
<dbReference type="Gene3D" id="1.20.1740.10">
    <property type="entry name" value="Amino acid/polyamine transporter I"/>
    <property type="match status" value="1"/>
</dbReference>
<dbReference type="InterPro" id="IPR050367">
    <property type="entry name" value="APC_superfamily"/>
</dbReference>
<feature type="transmembrane region" description="Helical" evidence="6">
    <location>
        <begin position="389"/>
        <end position="409"/>
    </location>
</feature>
<dbReference type="Pfam" id="PF13520">
    <property type="entry name" value="AA_permease_2"/>
    <property type="match status" value="1"/>
</dbReference>
<feature type="transmembrane region" description="Helical" evidence="6">
    <location>
        <begin position="50"/>
        <end position="71"/>
    </location>
</feature>
<evidence type="ECO:0000256" key="3">
    <source>
        <dbReference type="ARBA" id="ARBA00022692"/>
    </source>
</evidence>
<feature type="transmembrane region" description="Helical" evidence="6">
    <location>
        <begin position="330"/>
        <end position="351"/>
    </location>
</feature>
<accession>A0ABS8G6M8</accession>
<feature type="transmembrane region" description="Helical" evidence="6">
    <location>
        <begin position="165"/>
        <end position="182"/>
    </location>
</feature>
<feature type="transmembrane region" description="Helical" evidence="6">
    <location>
        <begin position="202"/>
        <end position="225"/>
    </location>
</feature>
<feature type="transmembrane region" description="Helical" evidence="6">
    <location>
        <begin position="237"/>
        <end position="261"/>
    </location>
</feature>
<evidence type="ECO:0000313" key="8">
    <source>
        <dbReference type="Proteomes" id="UP001520878"/>
    </source>
</evidence>
<evidence type="ECO:0000256" key="1">
    <source>
        <dbReference type="ARBA" id="ARBA00004651"/>
    </source>
</evidence>
<reference evidence="7 8" key="1">
    <citation type="submission" date="2021-10" db="EMBL/GenBank/DDBJ databases">
        <title>Draft genome of Aestuariibacter halophilus JC2043.</title>
        <authorList>
            <person name="Emsley S.A."/>
            <person name="Pfannmuller K.M."/>
            <person name="Ushijima B."/>
            <person name="Saw J.H."/>
            <person name="Videau P."/>
        </authorList>
    </citation>
    <scope>NUCLEOTIDE SEQUENCE [LARGE SCALE GENOMIC DNA]</scope>
    <source>
        <strain evidence="7 8">JC2043</strain>
    </source>
</reference>
<dbReference type="PIRSF" id="PIRSF006060">
    <property type="entry name" value="AA_transporter"/>
    <property type="match status" value="1"/>
</dbReference>
<dbReference type="EMBL" id="JAJEWP010000001">
    <property type="protein sequence ID" value="MCC2616244.1"/>
    <property type="molecule type" value="Genomic_DNA"/>
</dbReference>
<dbReference type="RefSeq" id="WP_229159107.1">
    <property type="nucleotide sequence ID" value="NZ_JAJEWP010000001.1"/>
</dbReference>
<feature type="transmembrane region" description="Helical" evidence="6">
    <location>
        <begin position="289"/>
        <end position="309"/>
    </location>
</feature>
<keyword evidence="4 6" id="KW-1133">Transmembrane helix</keyword>
<feature type="transmembrane region" description="Helical" evidence="6">
    <location>
        <begin position="96"/>
        <end position="119"/>
    </location>
</feature>
<sequence>MGFIQRDDDSCHRERGRDLGVPELIAIALGGMVGGGIFTILGVSVSMVGVFTPLVILIGGILAAFAAYSYIKLGVYYQDEGATYSFFKKTFPASPFAASLIGWWVIFGYISTMALYAYTFSSYAISGFAFGDNEWVRKGVAGGVILLFTVINLWSVKGMGKIEDLMVYTKLVILAIISFVLINNANTSLPVLFEAQPSVNVLSVFILASITFVAFEGFQLVINAVDEMDRPERNIPIAIYSAIGLAILIYVVMAFGAILAIPFEDIIHNKEYALAAGASHVLGHWGTDLVILGALLATSSAISGTVFGASRQMAVIAQDGYFPPLLARRVNRIPVFAIVSMSLLAFILVLAGSLQVILEFGSVTFLVVSSLMAFANYKIRHLTRSSKVVTALAFLCLLAGTVFIFYYEYVHQPQQLVFIVSIYALLTIGAWGYSTRYMYWRNKGKVE</sequence>